<evidence type="ECO:0000256" key="4">
    <source>
        <dbReference type="ARBA" id="ARBA00023004"/>
    </source>
</evidence>
<evidence type="ECO:0000256" key="2">
    <source>
        <dbReference type="ARBA" id="ARBA00006787"/>
    </source>
</evidence>
<dbReference type="PANTHER" id="PTHR10543:SF139">
    <property type="entry name" value="DIOXYGENASE"/>
    <property type="match status" value="1"/>
</dbReference>
<comment type="cofactor">
    <cofactor evidence="1">
        <name>Fe(2+)</name>
        <dbReference type="ChEBI" id="CHEBI:29033"/>
    </cofactor>
</comment>
<evidence type="ECO:0000313" key="6">
    <source>
        <dbReference type="Proteomes" id="UP000641954"/>
    </source>
</evidence>
<comment type="similarity">
    <text evidence="2">Belongs to the carotenoid oxygenase family.</text>
</comment>
<dbReference type="Proteomes" id="UP000641954">
    <property type="component" value="Unassembled WGS sequence"/>
</dbReference>
<keyword evidence="3" id="KW-0479">Metal-binding</keyword>
<dbReference type="PANTHER" id="PTHR10543">
    <property type="entry name" value="BETA-CAROTENE DIOXYGENASE"/>
    <property type="match status" value="1"/>
</dbReference>
<dbReference type="RefSeq" id="WP_054465617.1">
    <property type="nucleotide sequence ID" value="NZ_JACJSK010000002.1"/>
</dbReference>
<keyword evidence="4" id="KW-0408">Iron</keyword>
<protein>
    <submittedName>
        <fullName evidence="5">Carotenoid oxygenase family protein</fullName>
    </submittedName>
</protein>
<dbReference type="Pfam" id="PF03055">
    <property type="entry name" value="RPE65"/>
    <property type="match status" value="1"/>
</dbReference>
<reference evidence="5 6" key="1">
    <citation type="journal article" date="2020" name="ISME J.">
        <title>Comparative genomics reveals insights into cyanobacterial evolution and habitat adaptation.</title>
        <authorList>
            <person name="Chen M.Y."/>
            <person name="Teng W.K."/>
            <person name="Zhao L."/>
            <person name="Hu C.X."/>
            <person name="Zhou Y.K."/>
            <person name="Han B.P."/>
            <person name="Song L.R."/>
            <person name="Shu W.S."/>
        </authorList>
    </citation>
    <scope>NUCLEOTIDE SEQUENCE [LARGE SCALE GENOMIC DNA]</scope>
    <source>
        <strain evidence="5 6">FACHB-1370</strain>
    </source>
</reference>
<evidence type="ECO:0000313" key="5">
    <source>
        <dbReference type="EMBL" id="MBD2542636.1"/>
    </source>
</evidence>
<dbReference type="EMBL" id="JACJSK010000002">
    <property type="protein sequence ID" value="MBD2542636.1"/>
    <property type="molecule type" value="Genomic_DNA"/>
</dbReference>
<name>A0ABR8E7C0_9CYAN</name>
<evidence type="ECO:0000256" key="1">
    <source>
        <dbReference type="ARBA" id="ARBA00001954"/>
    </source>
</evidence>
<dbReference type="InterPro" id="IPR004294">
    <property type="entry name" value="Carotenoid_Oase"/>
</dbReference>
<keyword evidence="6" id="KW-1185">Reference proteome</keyword>
<gene>
    <name evidence="5" type="ORF">H6G72_01875</name>
</gene>
<organism evidence="5 6">
    <name type="scientific">Planktothricoides raciborskii FACHB-1370</name>
    <dbReference type="NCBI Taxonomy" id="2949576"/>
    <lineage>
        <taxon>Bacteria</taxon>
        <taxon>Bacillati</taxon>
        <taxon>Cyanobacteriota</taxon>
        <taxon>Cyanophyceae</taxon>
        <taxon>Oscillatoriophycideae</taxon>
        <taxon>Oscillatoriales</taxon>
        <taxon>Oscillatoriaceae</taxon>
        <taxon>Planktothricoides</taxon>
    </lineage>
</organism>
<evidence type="ECO:0000256" key="3">
    <source>
        <dbReference type="ARBA" id="ARBA00022723"/>
    </source>
</evidence>
<sequence>MRLNPLPTLKSWSKALERPATEFTAVTLPVIFGELPPGLRGSLYRNGPARLERNGVKVGHWFDGDGAVLAVHFTDAGAIASYRYVQTAGYQEEEAAGEFLFAGYGMMPPGSIWDRFTKSVKNAANTSVLALPDKLLALWEGGYPYALDLQTLETWGTDNLEGLKNGWTFSAHPKRDPLTGNIYNFGVTPGKNSLLHLYVCDRAGKIQKHSTVEIDGVPLIHDFVLAGEYLVFFISPVRLQLFSALFHLKSFSDSLMWRPELGTQILIINRDTLEVVSGNETDPWFQWHFSNGYQDEQGNLIVDLVKYADFSTNQYLKEVATGQAQTIAKGTLWRIYLDPKTAVVQDQEPLVERGCEFPSVAPAAVGQPARFTYLSLHREDVNIGEELLGAIARYDHQTQTLTAADLGANRYPTEPLYISNPENPQQGWLIAVVFDGNDDGNDDGKSEVWIFDSDRLDENPVCRLALPEIVPMGFHGTWHPEV</sequence>
<accession>A0ABR8E7C0</accession>
<comment type="caution">
    <text evidence="5">The sequence shown here is derived from an EMBL/GenBank/DDBJ whole genome shotgun (WGS) entry which is preliminary data.</text>
</comment>
<proteinExistence type="inferred from homology"/>